<evidence type="ECO:0000313" key="2">
    <source>
        <dbReference type="EMBL" id="KAK3234125.1"/>
    </source>
</evidence>
<dbReference type="SUPFAM" id="SSF56672">
    <property type="entry name" value="DNA/RNA polymerases"/>
    <property type="match status" value="1"/>
</dbReference>
<feature type="compositionally biased region" description="Acidic residues" evidence="1">
    <location>
        <begin position="315"/>
        <end position="325"/>
    </location>
</feature>
<sequence length="841" mass="92098">MGSSLGEPRDLRPHPRAVLPLPNYQSNLANPQKRLTAWHWKRDLYSLPLEVAMQKVRRALRKSPEAAKALVDKMWERTRSRIRSRSRSPKEHVNRANQLAERVRIAREPQDRREGHQRIALWHLLSHDGRQQVLEPPGASPSDLYAAWRELSPAEQLEAIATSSPDSSPGNRLWEKEGVRRAATRSSVSLCTLDTEVGTIPGTTGDVGLPGAWCSLHAVHQYKMRKLGPSPLGASPPSSPLVEPTTETTSSHHDNAPATPGGNLEGSSDCARSSPEVAEETSTSSSLCFTQQMTTVRTHEADEAPPRLDSHPIAEDPEVMEEEPSVDSLCYTQQMAAAGTPEARTDHQSSHQLAHNFPTSSPQHDEDPLTHSSLTNSVATHVSPTASGTTHVSPAVSGTTHVSPTTSGTTHVSPTTSSTTHVSPTTSDTTHVSPTSSECTSAGTLLTASVDNLVSHPTEDVDLLDEEFYAACRQTLEECREASDNLLPNLKCKSIRTDGGVQWKTDIEGTLAAAHDEEGPLLLVFYATLRGHTVKVLIDSGASDNFISEQSAKRCGLTTRAGSEMRVTLADGSVKITGATAYAKFNTHTTTGTYTENALALRILPLGIQVDVILGGRLFSWESIWRQVSEGHGLCGISGRGVPDPAQLKKYLVYAETQKLRGNDDPGIQPAWLMMAEKSHGDTTSAFAATAIDSEDAEPPADTEDAEVGPEWTLKFQDFWGEEYKKEMTTALPNIDGFRHDPQDEANINLDPELSKKGPPCQRIYKKSAEELRQLRERVETLMSKGYIRPSSSPYAAPYLMVPKPGNPKELRLVIDYRLLNRQTVKDKYPLPDIQMMFDEM</sequence>
<feature type="region of interest" description="Disordered" evidence="1">
    <location>
        <begin position="1"/>
        <end position="25"/>
    </location>
</feature>
<dbReference type="Gene3D" id="2.40.70.10">
    <property type="entry name" value="Acid Proteases"/>
    <property type="match status" value="1"/>
</dbReference>
<organism evidence="2 3">
    <name type="scientific">Cymbomonas tetramitiformis</name>
    <dbReference type="NCBI Taxonomy" id="36881"/>
    <lineage>
        <taxon>Eukaryota</taxon>
        <taxon>Viridiplantae</taxon>
        <taxon>Chlorophyta</taxon>
        <taxon>Pyramimonadophyceae</taxon>
        <taxon>Pyramimonadales</taxon>
        <taxon>Pyramimonadaceae</taxon>
        <taxon>Cymbomonas</taxon>
    </lineage>
</organism>
<dbReference type="PANTHER" id="PTHR15503">
    <property type="entry name" value="LDOC1 RELATED"/>
    <property type="match status" value="1"/>
</dbReference>
<protein>
    <recommendedName>
        <fullName evidence="4">Peptidase A2 domain-containing protein</fullName>
    </recommendedName>
</protein>
<dbReference type="PANTHER" id="PTHR15503:SF22">
    <property type="entry name" value="TRANSPOSON TY3-I GAG POLYPROTEIN"/>
    <property type="match status" value="1"/>
</dbReference>
<proteinExistence type="predicted"/>
<feature type="compositionally biased region" description="Polar residues" evidence="1">
    <location>
        <begin position="350"/>
        <end position="362"/>
    </location>
</feature>
<gene>
    <name evidence="2" type="ORF">CYMTET_55614</name>
</gene>
<keyword evidence="3" id="KW-1185">Reference proteome</keyword>
<dbReference type="Gene3D" id="3.10.10.10">
    <property type="entry name" value="HIV Type 1 Reverse Transcriptase, subunit A, domain 1"/>
    <property type="match status" value="1"/>
</dbReference>
<feature type="compositionally biased region" description="Low complexity" evidence="1">
    <location>
        <begin position="397"/>
        <end position="437"/>
    </location>
</feature>
<dbReference type="Proteomes" id="UP001190700">
    <property type="component" value="Unassembled WGS sequence"/>
</dbReference>
<dbReference type="SUPFAM" id="SSF50630">
    <property type="entry name" value="Acid proteases"/>
    <property type="match status" value="1"/>
</dbReference>
<accession>A0AAE0BE04</accession>
<dbReference type="EMBL" id="LGRX02035555">
    <property type="protein sequence ID" value="KAK3234125.1"/>
    <property type="molecule type" value="Genomic_DNA"/>
</dbReference>
<evidence type="ECO:0000256" key="1">
    <source>
        <dbReference type="SAM" id="MobiDB-lite"/>
    </source>
</evidence>
<dbReference type="AlphaFoldDB" id="A0AAE0BE04"/>
<name>A0AAE0BE04_9CHLO</name>
<reference evidence="2 3" key="1">
    <citation type="journal article" date="2015" name="Genome Biol. Evol.">
        <title>Comparative Genomics of a Bacterivorous Green Alga Reveals Evolutionary Causalities and Consequences of Phago-Mixotrophic Mode of Nutrition.</title>
        <authorList>
            <person name="Burns J.A."/>
            <person name="Paasch A."/>
            <person name="Narechania A."/>
            <person name="Kim E."/>
        </authorList>
    </citation>
    <scope>NUCLEOTIDE SEQUENCE [LARGE SCALE GENOMIC DNA]</scope>
    <source>
        <strain evidence="2 3">PLY_AMNH</strain>
    </source>
</reference>
<dbReference type="CDD" id="cd00303">
    <property type="entry name" value="retropepsin_like"/>
    <property type="match status" value="1"/>
</dbReference>
<comment type="caution">
    <text evidence="2">The sequence shown here is derived from an EMBL/GenBank/DDBJ whole genome shotgun (WGS) entry which is preliminary data.</text>
</comment>
<dbReference type="InterPro" id="IPR032567">
    <property type="entry name" value="RTL1-rel"/>
</dbReference>
<dbReference type="InterPro" id="IPR043502">
    <property type="entry name" value="DNA/RNA_pol_sf"/>
</dbReference>
<feature type="compositionally biased region" description="Basic and acidic residues" evidence="1">
    <location>
        <begin position="101"/>
        <end position="112"/>
    </location>
</feature>
<evidence type="ECO:0000313" key="3">
    <source>
        <dbReference type="Proteomes" id="UP001190700"/>
    </source>
</evidence>
<evidence type="ECO:0008006" key="4">
    <source>
        <dbReference type="Google" id="ProtNLM"/>
    </source>
</evidence>
<feature type="compositionally biased region" description="Polar residues" evidence="1">
    <location>
        <begin position="370"/>
        <end position="392"/>
    </location>
</feature>
<dbReference type="InterPro" id="IPR021109">
    <property type="entry name" value="Peptidase_aspartic_dom_sf"/>
</dbReference>
<feature type="compositionally biased region" description="Basic and acidic residues" evidence="1">
    <location>
        <begin position="297"/>
        <end position="314"/>
    </location>
</feature>
<feature type="region of interest" description="Disordered" evidence="1">
    <location>
        <begin position="228"/>
        <end position="439"/>
    </location>
</feature>
<feature type="region of interest" description="Disordered" evidence="1">
    <location>
        <begin position="81"/>
        <end position="112"/>
    </location>
</feature>
<dbReference type="Pfam" id="PF13650">
    <property type="entry name" value="Asp_protease_2"/>
    <property type="match status" value="1"/>
</dbReference>
<feature type="compositionally biased region" description="Polar residues" evidence="1">
    <location>
        <begin position="280"/>
        <end position="296"/>
    </location>
</feature>